<evidence type="ECO:0000313" key="2">
    <source>
        <dbReference type="EMBL" id="CAG8645008.1"/>
    </source>
</evidence>
<reference evidence="2" key="1">
    <citation type="submission" date="2021-06" db="EMBL/GenBank/DDBJ databases">
        <authorList>
            <person name="Kallberg Y."/>
            <person name="Tangrot J."/>
            <person name="Rosling A."/>
        </authorList>
    </citation>
    <scope>NUCLEOTIDE SEQUENCE</scope>
    <source>
        <strain evidence="2">FL966</strain>
    </source>
</reference>
<feature type="region of interest" description="Disordered" evidence="1">
    <location>
        <begin position="28"/>
        <end position="59"/>
    </location>
</feature>
<name>A0A9N9DRQ2_9GLOM</name>
<dbReference type="Proteomes" id="UP000789759">
    <property type="component" value="Unassembled WGS sequence"/>
</dbReference>
<comment type="caution">
    <text evidence="2">The sequence shown here is derived from an EMBL/GenBank/DDBJ whole genome shotgun (WGS) entry which is preliminary data.</text>
</comment>
<gene>
    <name evidence="2" type="ORF">CPELLU_LOCUS9046</name>
</gene>
<dbReference type="AlphaFoldDB" id="A0A9N9DRQ2"/>
<evidence type="ECO:0000256" key="1">
    <source>
        <dbReference type="SAM" id="MobiDB-lite"/>
    </source>
</evidence>
<evidence type="ECO:0000313" key="3">
    <source>
        <dbReference type="Proteomes" id="UP000789759"/>
    </source>
</evidence>
<proteinExistence type="predicted"/>
<feature type="compositionally biased region" description="Basic and acidic residues" evidence="1">
    <location>
        <begin position="44"/>
        <end position="59"/>
    </location>
</feature>
<dbReference type="EMBL" id="CAJVQA010006701">
    <property type="protein sequence ID" value="CAG8645008.1"/>
    <property type="molecule type" value="Genomic_DNA"/>
</dbReference>
<accession>A0A9N9DRQ2</accession>
<dbReference type="OrthoDB" id="2414218at2759"/>
<protein>
    <submittedName>
        <fullName evidence="2">8679_t:CDS:1</fullName>
    </submittedName>
</protein>
<keyword evidence="3" id="KW-1185">Reference proteome</keyword>
<sequence length="399" mass="47304">FDLMEESSSKWQKKTKVFQLIEEDSEAEFGLTTQGKETPTPEIIDQKDESEKDSKNLDKKHQEIWQKSIQIAKDMFKVDNAEYAFSTWFAEIESKKYEAGMTEKRAQEILNAIDNGEFLIRIKFIRNDSASRKYIRGSPNVILTKKTKQEFWVGIDKKFLVREVSEQSKSDVNRLMPIKDGKFIQSRKNKEKQLTHHLVIDEGELDFLIKDCTDAETFARRERLRIVTDSIYIQKEALYKIKNISAFFNQVEVKLDPNLYSYYPSCAMCSDSEEFLILKSEYAKWIKEFLKTKRPLVKYEYSCQKQLNQQEEQESKKIYEPVADIVYWPKNRYWKSIKDISDSTASSIHDLITRYQKSYLNEKGGFEKHNVKAQTWHSFFRWNGVEEWTSEHMGEKKFL</sequence>
<feature type="non-terminal residue" evidence="2">
    <location>
        <position position="399"/>
    </location>
</feature>
<organism evidence="2 3">
    <name type="scientific">Cetraspora pellucida</name>
    <dbReference type="NCBI Taxonomy" id="1433469"/>
    <lineage>
        <taxon>Eukaryota</taxon>
        <taxon>Fungi</taxon>
        <taxon>Fungi incertae sedis</taxon>
        <taxon>Mucoromycota</taxon>
        <taxon>Glomeromycotina</taxon>
        <taxon>Glomeromycetes</taxon>
        <taxon>Diversisporales</taxon>
        <taxon>Gigasporaceae</taxon>
        <taxon>Cetraspora</taxon>
    </lineage>
</organism>